<evidence type="ECO:0000256" key="1">
    <source>
        <dbReference type="SAM" id="MobiDB-lite"/>
    </source>
</evidence>
<keyword evidence="3" id="KW-1185">Reference proteome</keyword>
<feature type="region of interest" description="Disordered" evidence="1">
    <location>
        <begin position="98"/>
        <end position="141"/>
    </location>
</feature>
<dbReference type="OrthoDB" id="8455189at2"/>
<protein>
    <recommendedName>
        <fullName evidence="4">Heat induced stress protein YflT</fullName>
    </recommendedName>
</protein>
<accession>A0A1G5GAL1</accession>
<dbReference type="STRING" id="549386.SAMN02927923_01437"/>
<evidence type="ECO:0000313" key="2">
    <source>
        <dbReference type="EMBL" id="SCY48391.1"/>
    </source>
</evidence>
<dbReference type="Proteomes" id="UP000199569">
    <property type="component" value="Unassembled WGS sequence"/>
</dbReference>
<dbReference type="EMBL" id="FMVJ01000004">
    <property type="protein sequence ID" value="SCY48391.1"/>
    <property type="molecule type" value="Genomic_DNA"/>
</dbReference>
<evidence type="ECO:0000313" key="3">
    <source>
        <dbReference type="Proteomes" id="UP000199569"/>
    </source>
</evidence>
<proteinExistence type="predicted"/>
<name>A0A1G5GAL1_9HYPH</name>
<organism evidence="2 3">
    <name type="scientific">Microvirga guangxiensis</name>
    <dbReference type="NCBI Taxonomy" id="549386"/>
    <lineage>
        <taxon>Bacteria</taxon>
        <taxon>Pseudomonadati</taxon>
        <taxon>Pseudomonadota</taxon>
        <taxon>Alphaproteobacteria</taxon>
        <taxon>Hyphomicrobiales</taxon>
        <taxon>Methylobacteriaceae</taxon>
        <taxon>Microvirga</taxon>
    </lineage>
</organism>
<evidence type="ECO:0008006" key="4">
    <source>
        <dbReference type="Google" id="ProtNLM"/>
    </source>
</evidence>
<dbReference type="AlphaFoldDB" id="A0A1G5GAL1"/>
<sequence length="141" mass="15833">MTKTVTSLFHSVRHAETAARRLEQAGIPKHEIDIWSEPINLAPLLEDGGVSRADAHAYAEGVMRGGSVIIVSCANDKVAEVVRILDDEGVLDLDEQQASWRSEGWEGPEAERPERESHGRFRIQTREDRPDDRPGDWTLHE</sequence>
<feature type="compositionally biased region" description="Basic and acidic residues" evidence="1">
    <location>
        <begin position="109"/>
        <end position="141"/>
    </location>
</feature>
<reference evidence="2 3" key="1">
    <citation type="submission" date="2016-10" db="EMBL/GenBank/DDBJ databases">
        <authorList>
            <person name="de Groot N.N."/>
        </authorList>
    </citation>
    <scope>NUCLEOTIDE SEQUENCE [LARGE SCALE GENOMIC DNA]</scope>
    <source>
        <strain evidence="2 3">CGMCC 1.7666</strain>
    </source>
</reference>
<dbReference type="RefSeq" id="WP_091132624.1">
    <property type="nucleotide sequence ID" value="NZ_FMVJ01000004.1"/>
</dbReference>
<gene>
    <name evidence="2" type="ORF">SAMN02927923_01437</name>
</gene>